<keyword evidence="2" id="KW-0067">ATP-binding</keyword>
<comment type="similarity">
    <text evidence="3">Belongs to the KTI12 family.</text>
</comment>
<dbReference type="InterPro" id="IPR013641">
    <property type="entry name" value="KTI12/PSTK"/>
</dbReference>
<dbReference type="SUPFAM" id="SSF52540">
    <property type="entry name" value="P-loop containing nucleoside triphosphate hydrolases"/>
    <property type="match status" value="1"/>
</dbReference>
<dbReference type="WBParaSite" id="TREG1_42130.2">
    <property type="protein sequence ID" value="TREG1_42130.2"/>
    <property type="gene ID" value="TREG1_42130"/>
</dbReference>
<keyword evidence="5" id="KW-1185">Reference proteome</keyword>
<reference evidence="6" key="2">
    <citation type="submission" date="2023-11" db="UniProtKB">
        <authorList>
            <consortium name="WormBaseParasite"/>
        </authorList>
    </citation>
    <scope>IDENTIFICATION</scope>
</reference>
<dbReference type="Proteomes" id="UP000050795">
    <property type="component" value="Unassembled WGS sequence"/>
</dbReference>
<sequence length="314" mass="35901">MPLIMLCGYPCSGKSTMAALLADSLKQNYANSPVIIIDEFKSSSLQSGNISHDIRCDIYSDSQREREFRGQQKSEVERALAQNQSSIVIMDAPNYIKGYRYELYCLAKSHKHQHIVLLSDVSPEISEQWNSKISRYPDDLLMDMISRFERPQPTQRWDNPLIIIEPHLWDSPSLINVETATMQLKPYLTKEKGKIQPNKSTQPTVVSSSTYLQNLEHITQQIVDHILNKQAQGALSIDLPKCFQSADNQDVVLQITNQEKKYTAGNLVRLKRRYIAVQRLKFDEFNKTPDNVSIATNFLQFISLSEDASDDETK</sequence>
<accession>A0AA85JUA3</accession>
<proteinExistence type="inferred from homology"/>
<evidence type="ECO:0000313" key="5">
    <source>
        <dbReference type="Proteomes" id="UP000050795"/>
    </source>
</evidence>
<organism evidence="5 6">
    <name type="scientific">Trichobilharzia regenti</name>
    <name type="common">Nasal bird schistosome</name>
    <dbReference type="NCBI Taxonomy" id="157069"/>
    <lineage>
        <taxon>Eukaryota</taxon>
        <taxon>Metazoa</taxon>
        <taxon>Spiralia</taxon>
        <taxon>Lophotrochozoa</taxon>
        <taxon>Platyhelminthes</taxon>
        <taxon>Trematoda</taxon>
        <taxon>Digenea</taxon>
        <taxon>Strigeidida</taxon>
        <taxon>Schistosomatoidea</taxon>
        <taxon>Schistosomatidae</taxon>
        <taxon>Trichobilharzia</taxon>
    </lineage>
</organism>
<name>A0AA85JUA3_TRIRE</name>
<dbReference type="AlphaFoldDB" id="A0AA85JUA3"/>
<dbReference type="GO" id="GO:0005524">
    <property type="term" value="F:ATP binding"/>
    <property type="evidence" value="ECO:0007669"/>
    <property type="project" value="UniProtKB-KW"/>
</dbReference>
<evidence type="ECO:0000256" key="3">
    <source>
        <dbReference type="ARBA" id="ARBA00025768"/>
    </source>
</evidence>
<evidence type="ECO:0000256" key="2">
    <source>
        <dbReference type="ARBA" id="ARBA00022840"/>
    </source>
</evidence>
<dbReference type="InterPro" id="IPR027417">
    <property type="entry name" value="P-loop_NTPase"/>
</dbReference>
<dbReference type="Gene3D" id="3.40.50.300">
    <property type="entry name" value="P-loop containing nucleotide triphosphate hydrolases"/>
    <property type="match status" value="1"/>
</dbReference>
<reference evidence="5" key="1">
    <citation type="submission" date="2022-06" db="EMBL/GenBank/DDBJ databases">
        <authorList>
            <person name="Berger JAMES D."/>
            <person name="Berger JAMES D."/>
        </authorList>
    </citation>
    <scope>NUCLEOTIDE SEQUENCE [LARGE SCALE GENOMIC DNA]</scope>
</reference>
<keyword evidence="1" id="KW-0547">Nucleotide-binding</keyword>
<evidence type="ECO:0000256" key="4">
    <source>
        <dbReference type="ARBA" id="ARBA00026170"/>
    </source>
</evidence>
<protein>
    <recommendedName>
        <fullName evidence="4">Protein KTI12 homolog</fullName>
    </recommendedName>
</protein>
<dbReference type="PANTHER" id="PTHR12435">
    <property type="match status" value="1"/>
</dbReference>
<dbReference type="Pfam" id="PF08433">
    <property type="entry name" value="KTI12"/>
    <property type="match status" value="1"/>
</dbReference>
<evidence type="ECO:0000256" key="1">
    <source>
        <dbReference type="ARBA" id="ARBA00022741"/>
    </source>
</evidence>
<evidence type="ECO:0000313" key="6">
    <source>
        <dbReference type="WBParaSite" id="TREG1_42130.2"/>
    </source>
</evidence>